<dbReference type="KEGG" id="ptrr:6344543"/>
<dbReference type="InterPro" id="IPR032675">
    <property type="entry name" value="LRR_dom_sf"/>
</dbReference>
<dbReference type="Proteomes" id="UP000245464">
    <property type="component" value="Chromosome 10"/>
</dbReference>
<evidence type="ECO:0000313" key="1">
    <source>
        <dbReference type="EMBL" id="KAF7565319.1"/>
    </source>
</evidence>
<comment type="caution">
    <text evidence="1">The sequence shown here is derived from an EMBL/GenBank/DDBJ whole genome shotgun (WGS) entry which is preliminary data.</text>
</comment>
<protein>
    <submittedName>
        <fullName evidence="1">Uncharacterized protein</fullName>
    </submittedName>
</protein>
<name>A0A2W1E214_9PLEO</name>
<reference evidence="1" key="1">
    <citation type="journal article" date="2018" name="BMC Genomics">
        <title>Comparative genomics of the wheat fungal pathogen Pyrenophora tritici-repentis reveals chromosomal variations and genome plasticity.</title>
        <authorList>
            <person name="Moolhuijzen P."/>
            <person name="See P.T."/>
            <person name="Hane J.K."/>
            <person name="Shi G."/>
            <person name="Liu Z."/>
            <person name="Oliver R.P."/>
            <person name="Moffat C.S."/>
        </authorList>
    </citation>
    <scope>NUCLEOTIDE SEQUENCE [LARGE SCALE GENOMIC DNA]</scope>
    <source>
        <strain evidence="1">M4</strain>
    </source>
</reference>
<accession>A0A2W1E214</accession>
<sequence length="502" mass="56621">MADSPHEPMLTTAPPDAGPDPQRDQLALGFVAKLAENSCSTAPVLTPASKFSEENSKRWIPCRPPPQPEPQSKPLAGKLYPNAVPGQQILLDGFNTDVLMMIIDHICSIEDPREPYYTPISSFDFRKTGSIVFCLSLVNKRLRAVTIPTLFKNVFRSSISMGDLYRRLRDIEGNPLLPSLPPVLSAIKTCDIVTTSMGNITGCRTRLAKTLPRMKFLTEFSTTHRKDVDISGLQVTFQREEVTLSSITHLRILSQGSWEFLVKACPDVEILSLAHNLYHDDLLRTVSGLKRLKHLEICSDSWRNEEIERLHQFVPGIHKLTLRGSIGHECPSNFVDSFSSFAELTELFMTTLRKITDIDMEAQGSEDFADYDIQQRQSELTSGLCGGCITDLAPMYLKKCRKLSFLGFTCNGNLSLCWGPSRSEEDLEPMFIFDGPRHAIMDTCDWDGFPIVFSFGREIDCSDDICDPLIYLTMEEEEKRIELEFERYDGIKQEAISLGLWD</sequence>
<dbReference type="SUPFAM" id="SSF52047">
    <property type="entry name" value="RNI-like"/>
    <property type="match status" value="1"/>
</dbReference>
<gene>
    <name evidence="1" type="ORF">PtrM4_047530</name>
</gene>
<organism evidence="1 2">
    <name type="scientific">Pyrenophora tritici-repentis</name>
    <dbReference type="NCBI Taxonomy" id="45151"/>
    <lineage>
        <taxon>Eukaryota</taxon>
        <taxon>Fungi</taxon>
        <taxon>Dikarya</taxon>
        <taxon>Ascomycota</taxon>
        <taxon>Pezizomycotina</taxon>
        <taxon>Dothideomycetes</taxon>
        <taxon>Pleosporomycetidae</taxon>
        <taxon>Pleosporales</taxon>
        <taxon>Pleosporineae</taxon>
        <taxon>Pleosporaceae</taxon>
        <taxon>Pyrenophora</taxon>
    </lineage>
</organism>
<dbReference type="AlphaFoldDB" id="A0A2W1E214"/>
<evidence type="ECO:0000313" key="2">
    <source>
        <dbReference type="Proteomes" id="UP000245464"/>
    </source>
</evidence>
<dbReference type="GeneID" id="6344543"/>
<dbReference type="EMBL" id="NQIK02000010">
    <property type="protein sequence ID" value="KAF7565319.1"/>
    <property type="molecule type" value="Genomic_DNA"/>
</dbReference>
<dbReference type="Gene3D" id="3.80.10.10">
    <property type="entry name" value="Ribonuclease Inhibitor"/>
    <property type="match status" value="1"/>
</dbReference>
<dbReference type="RefSeq" id="XP_065959297.1">
    <property type="nucleotide sequence ID" value="XM_066104733.1"/>
</dbReference>
<proteinExistence type="predicted"/>